<reference evidence="4" key="2">
    <citation type="submission" date="2014-02" db="EMBL/GenBank/DDBJ databases">
        <title>Draft Genome Sequence of extremely halophilic bacteria Halorhodospira halochloris.</title>
        <authorList>
            <person name="Singh K.S."/>
        </authorList>
    </citation>
    <scope>NUCLEOTIDE SEQUENCE [LARGE SCALE GENOMIC DNA]</scope>
    <source>
        <strain evidence="4">A</strain>
    </source>
</reference>
<dbReference type="EMBL" id="CP007268">
    <property type="protein sequence ID" value="AHK78908.1"/>
    <property type="molecule type" value="Genomic_DNA"/>
</dbReference>
<dbReference type="Gene3D" id="3.40.50.150">
    <property type="entry name" value="Vaccinia Virus protein VP39"/>
    <property type="match status" value="1"/>
</dbReference>
<evidence type="ECO:0000313" key="3">
    <source>
        <dbReference type="EMBL" id="AHK78908.1"/>
    </source>
</evidence>
<name>W8KI98_9GAMM</name>
<dbReference type="CDD" id="cd02440">
    <property type="entry name" value="AdoMet_MTases"/>
    <property type="match status" value="1"/>
</dbReference>
<dbReference type="OrthoDB" id="9796760at2"/>
<dbReference type="InterPro" id="IPR029063">
    <property type="entry name" value="SAM-dependent_MTases_sf"/>
</dbReference>
<accession>W8KI98</accession>
<dbReference type="Pfam" id="PF08241">
    <property type="entry name" value="Methyltransf_11"/>
    <property type="match status" value="1"/>
</dbReference>
<dbReference type="GO" id="GO:0008757">
    <property type="term" value="F:S-adenosylmethionine-dependent methyltransferase activity"/>
    <property type="evidence" value="ECO:0007669"/>
    <property type="project" value="InterPro"/>
</dbReference>
<keyword evidence="3" id="KW-0489">Methyltransferase</keyword>
<sequence length="221" mass="24017">MNHPRFSARSPQGASTEPPQAGTRVFLNLGCGSAGADRLPSVFRGPQWQQVRIDINPQVKPDIISSIIHLEKVADASVDAIWSSHNLEHLPIHHIPLAMAEMRRVLKPNGFALITLPDLKAVAQLVVEGKLTEVAYQSPAGPVRALDMLFGHAGAVAAGNEHMAHRSGFDAQFLAESLLEAGFAEVRVRKGDCYDLWAYAYMQPQDSDSSGTEGMLMERIG</sequence>
<dbReference type="InterPro" id="IPR013216">
    <property type="entry name" value="Methyltransf_11"/>
</dbReference>
<keyword evidence="3" id="KW-0808">Transferase</keyword>
<dbReference type="KEGG" id="hhc:M911_06785"/>
<feature type="region of interest" description="Disordered" evidence="1">
    <location>
        <begin position="1"/>
        <end position="22"/>
    </location>
</feature>
<organism evidence="3 4">
    <name type="scientific">Ectothiorhodospira haloalkaliphila</name>
    <dbReference type="NCBI Taxonomy" id="421628"/>
    <lineage>
        <taxon>Bacteria</taxon>
        <taxon>Pseudomonadati</taxon>
        <taxon>Pseudomonadota</taxon>
        <taxon>Gammaproteobacteria</taxon>
        <taxon>Chromatiales</taxon>
        <taxon>Ectothiorhodospiraceae</taxon>
        <taxon>Ectothiorhodospira</taxon>
    </lineage>
</organism>
<dbReference type="Proteomes" id="UP000019442">
    <property type="component" value="Chromosome"/>
</dbReference>
<gene>
    <name evidence="3" type="ORF">M911_06785</name>
</gene>
<feature type="compositionally biased region" description="Polar residues" evidence="1">
    <location>
        <begin position="9"/>
        <end position="18"/>
    </location>
</feature>
<dbReference type="GO" id="GO:0032259">
    <property type="term" value="P:methylation"/>
    <property type="evidence" value="ECO:0007669"/>
    <property type="project" value="UniProtKB-KW"/>
</dbReference>
<evidence type="ECO:0000313" key="4">
    <source>
        <dbReference type="Proteomes" id="UP000019442"/>
    </source>
</evidence>
<reference evidence="3 4" key="1">
    <citation type="journal article" date="2014" name="J Genomics">
        <title>Draft Genome Sequence of the Extremely Halophilic Phototrophic Purple Sulfur Bacterium Halorhodospira halochloris.</title>
        <authorList>
            <person name="Singh K.S."/>
            <person name="Kirksey J."/>
            <person name="Hoff W.D."/>
            <person name="Deole R."/>
        </authorList>
    </citation>
    <scope>NUCLEOTIDE SEQUENCE [LARGE SCALE GENOMIC DNA]</scope>
    <source>
        <strain evidence="3 4">A</strain>
    </source>
</reference>
<dbReference type="SUPFAM" id="SSF53335">
    <property type="entry name" value="S-adenosyl-L-methionine-dependent methyltransferases"/>
    <property type="match status" value="1"/>
</dbReference>
<proteinExistence type="predicted"/>
<dbReference type="HOGENOM" id="CLU_119382_0_0_6"/>
<dbReference type="AlphaFoldDB" id="W8KI98"/>
<protein>
    <submittedName>
        <fullName evidence="3">SAM-dependent methyltransferase</fullName>
    </submittedName>
</protein>
<keyword evidence="4" id="KW-1185">Reference proteome</keyword>
<feature type="domain" description="Methyltransferase type 11" evidence="2">
    <location>
        <begin position="45"/>
        <end position="114"/>
    </location>
</feature>
<evidence type="ECO:0000259" key="2">
    <source>
        <dbReference type="Pfam" id="PF08241"/>
    </source>
</evidence>
<evidence type="ECO:0000256" key="1">
    <source>
        <dbReference type="SAM" id="MobiDB-lite"/>
    </source>
</evidence>
<dbReference type="RefSeq" id="WP_025281317.1">
    <property type="nucleotide sequence ID" value="NZ_CP007268.1"/>
</dbReference>